<keyword evidence="1 3" id="KW-0378">Hydrolase</keyword>
<accession>A0ABU2A410</accession>
<evidence type="ECO:0000259" key="2">
    <source>
        <dbReference type="Pfam" id="PF08450"/>
    </source>
</evidence>
<dbReference type="GO" id="GO:0004341">
    <property type="term" value="F:gluconolactonase activity"/>
    <property type="evidence" value="ECO:0007669"/>
    <property type="project" value="UniProtKB-EC"/>
</dbReference>
<keyword evidence="4" id="KW-1185">Reference proteome</keyword>
<gene>
    <name evidence="3" type="ORF">J2X21_000369</name>
</gene>
<dbReference type="SUPFAM" id="SSF63829">
    <property type="entry name" value="Calcium-dependent phosphotriesterase"/>
    <property type="match status" value="1"/>
</dbReference>
<dbReference type="InterPro" id="IPR013658">
    <property type="entry name" value="SGL"/>
</dbReference>
<feature type="domain" description="SMP-30/Gluconolactonase/LRE-like region" evidence="2">
    <location>
        <begin position="49"/>
        <end position="313"/>
    </location>
</feature>
<dbReference type="InterPro" id="IPR011042">
    <property type="entry name" value="6-blade_b-propeller_TolB-like"/>
</dbReference>
<dbReference type="EMBL" id="JAVDXV010000001">
    <property type="protein sequence ID" value="MDR7331257.1"/>
    <property type="molecule type" value="Genomic_DNA"/>
</dbReference>
<name>A0ABU2A410_9BURK</name>
<comment type="caution">
    <text evidence="3">The sequence shown here is derived from an EMBL/GenBank/DDBJ whole genome shotgun (WGS) entry which is preliminary data.</text>
</comment>
<dbReference type="PANTHER" id="PTHR47572:SF4">
    <property type="entry name" value="LACTONASE DRP35"/>
    <property type="match status" value="1"/>
</dbReference>
<proteinExistence type="predicted"/>
<dbReference type="RefSeq" id="WP_310324152.1">
    <property type="nucleotide sequence ID" value="NZ_JAVDXV010000001.1"/>
</dbReference>
<dbReference type="Gene3D" id="2.120.10.30">
    <property type="entry name" value="TolB, C-terminal domain"/>
    <property type="match status" value="1"/>
</dbReference>
<protein>
    <submittedName>
        <fullName evidence="3">Gluconolactonase</fullName>
        <ecNumber evidence="3">3.1.1.17</ecNumber>
    </submittedName>
</protein>
<sequence length="327" mass="35424">MSHHERGPSIPFQPASRLPDAAFEILAPEGRELRLFSAGVEQLATGLQWAEGPVWFGDGRYLLVSDIPNDRILRWDDCSGAVSVFRQPAGNANGHARDAQGRLVSCEHLGRRITRTEFDGRITVLADRYDGKPLNSPNDITCGPDGSIWFTDPEFGIASDWEGLRATPEQPHGVYRIDAITGELQRVIADLAGPNGLAFTPDGKRLLVVESRAQPNRLIWSYAVGGVAVSDKRLLIDAEGPGAFDGIALDTQGRIWCGFGGGGQPGVDPALLDGVRVYSPEGKALAHIHLPERCANLCFGGAKNNRLFMASSHSLYALYVNARGFVR</sequence>
<evidence type="ECO:0000256" key="1">
    <source>
        <dbReference type="ARBA" id="ARBA00022801"/>
    </source>
</evidence>
<evidence type="ECO:0000313" key="4">
    <source>
        <dbReference type="Proteomes" id="UP001180825"/>
    </source>
</evidence>
<evidence type="ECO:0000313" key="3">
    <source>
        <dbReference type="EMBL" id="MDR7331257.1"/>
    </source>
</evidence>
<dbReference type="Proteomes" id="UP001180825">
    <property type="component" value="Unassembled WGS sequence"/>
</dbReference>
<reference evidence="3 4" key="1">
    <citation type="submission" date="2023-07" db="EMBL/GenBank/DDBJ databases">
        <title>Sorghum-associated microbial communities from plants grown in Nebraska, USA.</title>
        <authorList>
            <person name="Schachtman D."/>
        </authorList>
    </citation>
    <scope>NUCLEOTIDE SEQUENCE [LARGE SCALE GENOMIC DNA]</scope>
    <source>
        <strain evidence="3 4">BE316</strain>
    </source>
</reference>
<organism evidence="3 4">
    <name type="scientific">Roseateles asaccharophilus</name>
    <dbReference type="NCBI Taxonomy" id="582607"/>
    <lineage>
        <taxon>Bacteria</taxon>
        <taxon>Pseudomonadati</taxon>
        <taxon>Pseudomonadota</taxon>
        <taxon>Betaproteobacteria</taxon>
        <taxon>Burkholderiales</taxon>
        <taxon>Sphaerotilaceae</taxon>
        <taxon>Roseateles</taxon>
    </lineage>
</organism>
<dbReference type="EC" id="3.1.1.17" evidence="3"/>
<dbReference type="Pfam" id="PF08450">
    <property type="entry name" value="SGL"/>
    <property type="match status" value="1"/>
</dbReference>
<dbReference type="PANTHER" id="PTHR47572">
    <property type="entry name" value="LIPOPROTEIN-RELATED"/>
    <property type="match status" value="1"/>
</dbReference>
<dbReference type="InterPro" id="IPR051262">
    <property type="entry name" value="SMP-30/CGR1_Lactonase"/>
</dbReference>